<keyword evidence="2" id="KW-1185">Reference proteome</keyword>
<dbReference type="Proteomes" id="UP001221898">
    <property type="component" value="Unassembled WGS sequence"/>
</dbReference>
<reference evidence="1" key="1">
    <citation type="journal article" date="2023" name="Science">
        <title>Genome structures resolve the early diversification of teleost fishes.</title>
        <authorList>
            <person name="Parey E."/>
            <person name="Louis A."/>
            <person name="Montfort J."/>
            <person name="Bouchez O."/>
            <person name="Roques C."/>
            <person name="Iampietro C."/>
            <person name="Lluch J."/>
            <person name="Castinel A."/>
            <person name="Donnadieu C."/>
            <person name="Desvignes T."/>
            <person name="Floi Bucao C."/>
            <person name="Jouanno E."/>
            <person name="Wen M."/>
            <person name="Mejri S."/>
            <person name="Dirks R."/>
            <person name="Jansen H."/>
            <person name="Henkel C."/>
            <person name="Chen W.J."/>
            <person name="Zahm M."/>
            <person name="Cabau C."/>
            <person name="Klopp C."/>
            <person name="Thompson A.W."/>
            <person name="Robinson-Rechavi M."/>
            <person name="Braasch I."/>
            <person name="Lecointre G."/>
            <person name="Bobe J."/>
            <person name="Postlethwait J.H."/>
            <person name="Berthelot C."/>
            <person name="Roest Crollius H."/>
            <person name="Guiguen Y."/>
        </authorList>
    </citation>
    <scope>NUCLEOTIDE SEQUENCE</scope>
    <source>
        <strain evidence="1">NC1722</strain>
    </source>
</reference>
<comment type="caution">
    <text evidence="1">The sequence shown here is derived from an EMBL/GenBank/DDBJ whole genome shotgun (WGS) entry which is preliminary data.</text>
</comment>
<name>A0AAD7SFT3_9TELE</name>
<accession>A0AAD7SFT3</accession>
<gene>
    <name evidence="1" type="ORF">AAFF_G00377320</name>
</gene>
<protein>
    <submittedName>
        <fullName evidence="1">Uncharacterized protein</fullName>
    </submittedName>
</protein>
<evidence type="ECO:0000313" key="2">
    <source>
        <dbReference type="Proteomes" id="UP001221898"/>
    </source>
</evidence>
<sequence>MMVLRLYTLEIQVIPDTIGSFIIRKRQGKYTTEGSRFICGKSEVLPAFSLTFGVLCEGDDVTERSLNPLKRLTNDLE</sequence>
<organism evidence="1 2">
    <name type="scientific">Aldrovandia affinis</name>
    <dbReference type="NCBI Taxonomy" id="143900"/>
    <lineage>
        <taxon>Eukaryota</taxon>
        <taxon>Metazoa</taxon>
        <taxon>Chordata</taxon>
        <taxon>Craniata</taxon>
        <taxon>Vertebrata</taxon>
        <taxon>Euteleostomi</taxon>
        <taxon>Actinopterygii</taxon>
        <taxon>Neopterygii</taxon>
        <taxon>Teleostei</taxon>
        <taxon>Notacanthiformes</taxon>
        <taxon>Halosauridae</taxon>
        <taxon>Aldrovandia</taxon>
    </lineage>
</organism>
<dbReference type="AlphaFoldDB" id="A0AAD7SFT3"/>
<dbReference type="EMBL" id="JAINUG010000068">
    <property type="protein sequence ID" value="KAJ8401761.1"/>
    <property type="molecule type" value="Genomic_DNA"/>
</dbReference>
<proteinExistence type="predicted"/>
<evidence type="ECO:0000313" key="1">
    <source>
        <dbReference type="EMBL" id="KAJ8401761.1"/>
    </source>
</evidence>